<dbReference type="AlphaFoldDB" id="A0AA39NLM5"/>
<sequence>MTKPTLVQTLLGRPSQTYSFPQDKHYYSSKAQLLRLAEGGGGQDRYSREPHDEEKRKRKRSAGHSQSMNVTRTEVTHKSNNDNITNLDASPLSSVTPQQQPSVVVLNDTTSDEDDDDEHDIFYTPNSSPSASMASSVVAILPLPANAKASRPAKTEIAIAVPSTRTPASRSTTSLSSTVATSLDGHSLFSAESNPMSESTRLTTPFTSDSGHEPPRRMVRSKSPHTKRSYTYTDEDWAKDVRWLVMPEGKSTRSTKTPLPRTKPNNVNMSRSQRSTPSSPPRNHSISHAAKVTPSIMMSMTALLEEDEDRDGRLSRLVQMHENPRSSVLISHPRNRTRRPF</sequence>
<reference evidence="2" key="1">
    <citation type="submission" date="2023-06" db="EMBL/GenBank/DDBJ databases">
        <authorList>
            <consortium name="Lawrence Berkeley National Laboratory"/>
            <person name="Ahrendt S."/>
            <person name="Sahu N."/>
            <person name="Indic B."/>
            <person name="Wong-Bajracharya J."/>
            <person name="Merenyi Z."/>
            <person name="Ke H.-M."/>
            <person name="Monk M."/>
            <person name="Kocsube S."/>
            <person name="Drula E."/>
            <person name="Lipzen A."/>
            <person name="Balint B."/>
            <person name="Henrissat B."/>
            <person name="Andreopoulos B."/>
            <person name="Martin F.M."/>
            <person name="Harder C.B."/>
            <person name="Rigling D."/>
            <person name="Ford K.L."/>
            <person name="Foster G.D."/>
            <person name="Pangilinan J."/>
            <person name="Papanicolaou A."/>
            <person name="Barry K."/>
            <person name="LaButti K."/>
            <person name="Viragh M."/>
            <person name="Koriabine M."/>
            <person name="Yan M."/>
            <person name="Riley R."/>
            <person name="Champramary S."/>
            <person name="Plett K.L."/>
            <person name="Tsai I.J."/>
            <person name="Slot J."/>
            <person name="Sipos G."/>
            <person name="Plett J."/>
            <person name="Nagy L.G."/>
            <person name="Grigoriev I.V."/>
        </authorList>
    </citation>
    <scope>NUCLEOTIDE SEQUENCE</scope>
    <source>
        <strain evidence="2">CCBAS 213</strain>
    </source>
</reference>
<dbReference type="RefSeq" id="XP_060338187.1">
    <property type="nucleotide sequence ID" value="XM_060479269.1"/>
</dbReference>
<name>A0AA39NLM5_ARMTA</name>
<feature type="compositionally biased region" description="Basic residues" evidence="1">
    <location>
        <begin position="217"/>
        <end position="228"/>
    </location>
</feature>
<feature type="region of interest" description="Disordered" evidence="1">
    <location>
        <begin position="158"/>
        <end position="230"/>
    </location>
</feature>
<feature type="compositionally biased region" description="Basic and acidic residues" evidence="1">
    <location>
        <begin position="45"/>
        <end position="55"/>
    </location>
</feature>
<evidence type="ECO:0000313" key="3">
    <source>
        <dbReference type="Proteomes" id="UP001175211"/>
    </source>
</evidence>
<keyword evidence="3" id="KW-1185">Reference proteome</keyword>
<dbReference type="Proteomes" id="UP001175211">
    <property type="component" value="Unassembled WGS sequence"/>
</dbReference>
<feature type="compositionally biased region" description="Polar residues" evidence="1">
    <location>
        <begin position="190"/>
        <end position="209"/>
    </location>
</feature>
<comment type="caution">
    <text evidence="2">The sequence shown here is derived from an EMBL/GenBank/DDBJ whole genome shotgun (WGS) entry which is preliminary data.</text>
</comment>
<protein>
    <submittedName>
        <fullName evidence="2">Uncharacterized protein</fullName>
    </submittedName>
</protein>
<dbReference type="GeneID" id="85362817"/>
<feature type="region of interest" description="Disordered" evidence="1">
    <location>
        <begin position="319"/>
        <end position="341"/>
    </location>
</feature>
<evidence type="ECO:0000256" key="1">
    <source>
        <dbReference type="SAM" id="MobiDB-lite"/>
    </source>
</evidence>
<dbReference type="EMBL" id="JAUEPS010000002">
    <property type="protein sequence ID" value="KAK0467912.1"/>
    <property type="molecule type" value="Genomic_DNA"/>
</dbReference>
<feature type="compositionally biased region" description="Low complexity" evidence="1">
    <location>
        <begin position="90"/>
        <end position="109"/>
    </location>
</feature>
<feature type="region of interest" description="Disordered" evidence="1">
    <location>
        <begin position="1"/>
        <end position="131"/>
    </location>
</feature>
<feature type="compositionally biased region" description="Polar residues" evidence="1">
    <location>
        <begin position="1"/>
        <end position="20"/>
    </location>
</feature>
<feature type="compositionally biased region" description="Polar residues" evidence="1">
    <location>
        <begin position="63"/>
        <end position="73"/>
    </location>
</feature>
<evidence type="ECO:0000313" key="2">
    <source>
        <dbReference type="EMBL" id="KAK0467912.1"/>
    </source>
</evidence>
<feature type="region of interest" description="Disordered" evidence="1">
    <location>
        <begin position="248"/>
        <end position="294"/>
    </location>
</feature>
<feature type="compositionally biased region" description="Polar residues" evidence="1">
    <location>
        <begin position="252"/>
        <end position="269"/>
    </location>
</feature>
<proteinExistence type="predicted"/>
<feature type="compositionally biased region" description="Low complexity" evidence="1">
    <location>
        <begin position="161"/>
        <end position="183"/>
    </location>
</feature>
<feature type="compositionally biased region" description="Acidic residues" evidence="1">
    <location>
        <begin position="110"/>
        <end position="119"/>
    </location>
</feature>
<organism evidence="2 3">
    <name type="scientific">Armillaria tabescens</name>
    <name type="common">Ringless honey mushroom</name>
    <name type="synonym">Agaricus tabescens</name>
    <dbReference type="NCBI Taxonomy" id="1929756"/>
    <lineage>
        <taxon>Eukaryota</taxon>
        <taxon>Fungi</taxon>
        <taxon>Dikarya</taxon>
        <taxon>Basidiomycota</taxon>
        <taxon>Agaricomycotina</taxon>
        <taxon>Agaricomycetes</taxon>
        <taxon>Agaricomycetidae</taxon>
        <taxon>Agaricales</taxon>
        <taxon>Marasmiineae</taxon>
        <taxon>Physalacriaceae</taxon>
        <taxon>Desarmillaria</taxon>
    </lineage>
</organism>
<accession>A0AA39NLM5</accession>
<gene>
    <name evidence="2" type="ORF">EV420DRAFT_1684796</name>
</gene>